<dbReference type="EMBL" id="VKAD01000002">
    <property type="protein sequence ID" value="TXR52125.1"/>
    <property type="molecule type" value="Genomic_DNA"/>
</dbReference>
<dbReference type="InterPro" id="IPR015424">
    <property type="entry name" value="PyrdxlP-dep_Trfase"/>
</dbReference>
<dbReference type="AlphaFoldDB" id="A0A5C8Z223"/>
<dbReference type="GO" id="GO:0008483">
    <property type="term" value="F:transaminase activity"/>
    <property type="evidence" value="ECO:0007669"/>
    <property type="project" value="UniProtKB-KW"/>
</dbReference>
<dbReference type="Proteomes" id="UP000321764">
    <property type="component" value="Unassembled WGS sequence"/>
</dbReference>
<reference evidence="2 3" key="1">
    <citation type="submission" date="2019-07" db="EMBL/GenBank/DDBJ databases">
        <title>Reinekea sp. strain SSH23 genome sequencing and assembly.</title>
        <authorList>
            <person name="Kim I."/>
        </authorList>
    </citation>
    <scope>NUCLEOTIDE SEQUENCE [LARGE SCALE GENOMIC DNA]</scope>
    <source>
        <strain evidence="2 3">SSH23</strain>
    </source>
</reference>
<dbReference type="GO" id="GO:0030170">
    <property type="term" value="F:pyridoxal phosphate binding"/>
    <property type="evidence" value="ECO:0007669"/>
    <property type="project" value="InterPro"/>
</dbReference>
<proteinExistence type="predicted"/>
<keyword evidence="3" id="KW-1185">Reference proteome</keyword>
<dbReference type="CDD" id="cd00609">
    <property type="entry name" value="AAT_like"/>
    <property type="match status" value="1"/>
</dbReference>
<dbReference type="InterPro" id="IPR004839">
    <property type="entry name" value="Aminotransferase_I/II_large"/>
</dbReference>
<dbReference type="Gene3D" id="3.40.640.10">
    <property type="entry name" value="Type I PLP-dependent aspartate aminotransferase-like (Major domain)"/>
    <property type="match status" value="1"/>
</dbReference>
<name>A0A5C8Z223_9GAMM</name>
<dbReference type="PANTHER" id="PTHR46577">
    <property type="entry name" value="HTH-TYPE TRANSCRIPTIONAL REGULATORY PROTEIN GABR"/>
    <property type="match status" value="1"/>
</dbReference>
<dbReference type="Pfam" id="PF00155">
    <property type="entry name" value="Aminotran_1_2"/>
    <property type="match status" value="1"/>
</dbReference>
<comment type="caution">
    <text evidence="2">The sequence shown here is derived from an EMBL/GenBank/DDBJ whole genome shotgun (WGS) entry which is preliminary data.</text>
</comment>
<dbReference type="SUPFAM" id="SSF53383">
    <property type="entry name" value="PLP-dependent transferases"/>
    <property type="match status" value="1"/>
</dbReference>
<dbReference type="InterPro" id="IPR015421">
    <property type="entry name" value="PyrdxlP-dep_Trfase_major"/>
</dbReference>
<keyword evidence="2" id="KW-0808">Transferase</keyword>
<dbReference type="PANTHER" id="PTHR46577:SF1">
    <property type="entry name" value="HTH-TYPE TRANSCRIPTIONAL REGULATORY PROTEIN GABR"/>
    <property type="match status" value="1"/>
</dbReference>
<organism evidence="2 3">
    <name type="scientific">Reinekea thalattae</name>
    <dbReference type="NCBI Taxonomy" id="2593301"/>
    <lineage>
        <taxon>Bacteria</taxon>
        <taxon>Pseudomonadati</taxon>
        <taxon>Pseudomonadota</taxon>
        <taxon>Gammaproteobacteria</taxon>
        <taxon>Oceanospirillales</taxon>
        <taxon>Saccharospirillaceae</taxon>
        <taxon>Reinekea</taxon>
    </lineage>
</organism>
<evidence type="ECO:0000313" key="3">
    <source>
        <dbReference type="Proteomes" id="UP000321764"/>
    </source>
</evidence>
<feature type="domain" description="Aminotransferase class I/classII large" evidence="1">
    <location>
        <begin position="35"/>
        <end position="333"/>
    </location>
</feature>
<gene>
    <name evidence="2" type="ORF">FME95_11980</name>
</gene>
<dbReference type="InterPro" id="IPR051446">
    <property type="entry name" value="HTH_trans_reg/aminotransferase"/>
</dbReference>
<protein>
    <submittedName>
        <fullName evidence="2">PLP-dependent aminotransferase family protein</fullName>
    </submittedName>
</protein>
<evidence type="ECO:0000313" key="2">
    <source>
        <dbReference type="EMBL" id="TXR52125.1"/>
    </source>
</evidence>
<dbReference type="OrthoDB" id="9804020at2"/>
<evidence type="ECO:0000259" key="1">
    <source>
        <dbReference type="Pfam" id="PF00155"/>
    </source>
</evidence>
<keyword evidence="2" id="KW-0032">Aminotransferase</keyword>
<accession>A0A5C8Z223</accession>
<sequence length="388" mass="44582">MSSILIVMGTVMDISKQENKEYDFASSMQPMLGQQNLVKNALQDLALDTHAIEEVMTYAATGIDKHRTIFIDWLASKNIHTAAETLVFTQGAQQGIYTCLQILTHKEDFILHEELAYPGFFRAVDACGLKPLAVPLTKDGLDTEALEHYCQQHRPKVLYITPNMQNPTNIRYTAEVLEKIVALSQQYDFYIIEDDVNYCLPEDWRTPLQQLAADRVFYVSSLSKYVAGGLRIAFTLVPEGWQKEFNLNLHSQCWMVSTINIELASRFLMHESFQYNQELLAQEMRYRQKRFMEFSVKHHLEATEGGLNVWLKLPPQFNMNQLSGYLNSKNIKVRTADLFNHPATTPTKENAIRMALGSFTYREEFDQALTAFESSLLEFISHQQEPVI</sequence>